<dbReference type="GO" id="GO:0008270">
    <property type="term" value="F:zinc ion binding"/>
    <property type="evidence" value="ECO:0007669"/>
    <property type="project" value="UniProtKB-KW"/>
</dbReference>
<dbReference type="FunFam" id="3.30.160.60:FF:000966">
    <property type="entry name" value="ZFP90 zinc finger protein"/>
    <property type="match status" value="1"/>
</dbReference>
<evidence type="ECO:0000256" key="12">
    <source>
        <dbReference type="PROSITE-ProRule" id="PRU00042"/>
    </source>
</evidence>
<dbReference type="AlphaFoldDB" id="A0A9D3MKJ9"/>
<evidence type="ECO:0000313" key="15">
    <source>
        <dbReference type="EMBL" id="KAG5849562.1"/>
    </source>
</evidence>
<dbReference type="EMBL" id="JAFIRN010000005">
    <property type="protein sequence ID" value="KAG5849562.1"/>
    <property type="molecule type" value="Genomic_DNA"/>
</dbReference>
<feature type="domain" description="C2H2-type" evidence="14">
    <location>
        <begin position="472"/>
        <end position="499"/>
    </location>
</feature>
<evidence type="ECO:0000256" key="4">
    <source>
        <dbReference type="ARBA" id="ARBA00022723"/>
    </source>
</evidence>
<keyword evidence="5" id="KW-0677">Repeat</keyword>
<dbReference type="FunFam" id="3.30.160.60:FF:001927">
    <property type="entry name" value="Zinc finger protein 1184"/>
    <property type="match status" value="1"/>
</dbReference>
<dbReference type="FunFam" id="3.30.160.60:FF:001954">
    <property type="entry name" value="Zinc finger protein 787"/>
    <property type="match status" value="1"/>
</dbReference>
<comment type="caution">
    <text evidence="15">The sequence shown here is derived from an EMBL/GenBank/DDBJ whole genome shotgun (WGS) entry which is preliminary data.</text>
</comment>
<feature type="region of interest" description="Disordered" evidence="13">
    <location>
        <begin position="112"/>
        <end position="136"/>
    </location>
</feature>
<protein>
    <recommendedName>
        <fullName evidence="14">C2H2-type domain-containing protein</fullName>
    </recommendedName>
</protein>
<dbReference type="SMART" id="SM00355">
    <property type="entry name" value="ZnF_C2H2"/>
    <property type="match status" value="5"/>
</dbReference>
<gene>
    <name evidence="15" type="ORF">ANANG_G00112260</name>
</gene>
<reference evidence="15" key="1">
    <citation type="submission" date="2021-01" db="EMBL/GenBank/DDBJ databases">
        <title>A chromosome-scale assembly of European eel, Anguilla anguilla.</title>
        <authorList>
            <person name="Henkel C."/>
            <person name="Jong-Raadsen S.A."/>
            <person name="Dufour S."/>
            <person name="Weltzien F.-A."/>
            <person name="Palstra A.P."/>
            <person name="Pelster B."/>
            <person name="Spaink H.P."/>
            <person name="Van Den Thillart G.E."/>
            <person name="Jansen H."/>
            <person name="Zahm M."/>
            <person name="Klopp C."/>
            <person name="Cedric C."/>
            <person name="Louis A."/>
            <person name="Berthelot C."/>
            <person name="Parey E."/>
            <person name="Roest Crollius H."/>
            <person name="Montfort J."/>
            <person name="Robinson-Rechavi M."/>
            <person name="Bucao C."/>
            <person name="Bouchez O."/>
            <person name="Gislard M."/>
            <person name="Lluch J."/>
            <person name="Milhes M."/>
            <person name="Lampietro C."/>
            <person name="Lopez Roques C."/>
            <person name="Donnadieu C."/>
            <person name="Braasch I."/>
            <person name="Desvignes T."/>
            <person name="Postlethwait J."/>
            <person name="Bobe J."/>
            <person name="Guiguen Y."/>
            <person name="Dirks R."/>
        </authorList>
    </citation>
    <scope>NUCLEOTIDE SEQUENCE</scope>
    <source>
        <strain evidence="15">Tag_6206</strain>
        <tissue evidence="15">Liver</tissue>
    </source>
</reference>
<evidence type="ECO:0000256" key="13">
    <source>
        <dbReference type="SAM" id="MobiDB-lite"/>
    </source>
</evidence>
<accession>A0A9D3MKJ9</accession>
<evidence type="ECO:0000256" key="9">
    <source>
        <dbReference type="ARBA" id="ARBA00023125"/>
    </source>
</evidence>
<dbReference type="PANTHER" id="PTHR14196">
    <property type="entry name" value="ODD-SKIPPED - RELATED"/>
    <property type="match status" value="1"/>
</dbReference>
<keyword evidence="16" id="KW-1185">Reference proteome</keyword>
<dbReference type="Pfam" id="PF00096">
    <property type="entry name" value="zf-C2H2"/>
    <property type="match status" value="5"/>
</dbReference>
<feature type="region of interest" description="Disordered" evidence="13">
    <location>
        <begin position="173"/>
        <end position="198"/>
    </location>
</feature>
<evidence type="ECO:0000256" key="8">
    <source>
        <dbReference type="ARBA" id="ARBA00023015"/>
    </source>
</evidence>
<dbReference type="GO" id="GO:0045596">
    <property type="term" value="P:negative regulation of cell differentiation"/>
    <property type="evidence" value="ECO:0007669"/>
    <property type="project" value="UniProtKB-ARBA"/>
</dbReference>
<feature type="compositionally biased region" description="Basic and acidic residues" evidence="13">
    <location>
        <begin position="173"/>
        <end position="197"/>
    </location>
</feature>
<dbReference type="PROSITE" id="PS50157">
    <property type="entry name" value="ZINC_FINGER_C2H2_2"/>
    <property type="match status" value="5"/>
</dbReference>
<feature type="domain" description="C2H2-type" evidence="14">
    <location>
        <begin position="500"/>
        <end position="527"/>
    </location>
</feature>
<comment type="similarity">
    <text evidence="3">Belongs to the krueppel C2H2-type zinc-finger protein family.</text>
</comment>
<evidence type="ECO:0000259" key="14">
    <source>
        <dbReference type="PROSITE" id="PS50157"/>
    </source>
</evidence>
<feature type="domain" description="C2H2-type" evidence="14">
    <location>
        <begin position="444"/>
        <end position="471"/>
    </location>
</feature>
<evidence type="ECO:0000256" key="1">
    <source>
        <dbReference type="ARBA" id="ARBA00003767"/>
    </source>
</evidence>
<sequence length="561" mass="62815">MSVIFHKQLASIMEVLTSAAVTEISKLVDDGYAVLHLEMSHYVKENEALKRKLRTMELRVSRACPERTDARESSASSRRFGVQVCHEARTEESCFQTLGKQAVSRLHARGWTTPVPDDNVPEQPAVSPHQCADMEEERTEPLLIKVEELEEDRDPRWEINAREEGVVEWRAGSREKRPVEETQNKAANHTEELTEQHRTRRAVWEVSGLESVLKAEGQSECVETLQHRGAEHRAGGLNSLDSEFVMFERPGQLGSYCTQGGAVTETEDPCCSYSTETDSESLAFRSELQFTASKEDGGHASLSAGSRDVNPDAPMEPVSVKIEADLQPAWSRRPVSELVYSEQRHGPVERGRQAALPHNVFSLRLPHNISATTGTTATAPQSNPDDVNGTPLYEKRCTASKGFRGHRKVCTRKRKFICKYCGKGFPRAKELEIHQRVHTGEKPFGCTHCGKRFTQKCNLKTHLSIHTGEKPFRCLQCGKGFVQSGYLKAHQRVHTGEKPFSCAKCGKRFGQSSYLRSHQSVHTGEKPFSCAHCGKGFTRSCHLKRHQTVHEPGNCADVDLF</sequence>
<evidence type="ECO:0000256" key="3">
    <source>
        <dbReference type="ARBA" id="ARBA00006991"/>
    </source>
</evidence>
<evidence type="ECO:0000256" key="7">
    <source>
        <dbReference type="ARBA" id="ARBA00022833"/>
    </source>
</evidence>
<keyword evidence="10" id="KW-0804">Transcription</keyword>
<keyword evidence="8" id="KW-0805">Transcription regulation</keyword>
<evidence type="ECO:0000313" key="16">
    <source>
        <dbReference type="Proteomes" id="UP001044222"/>
    </source>
</evidence>
<dbReference type="Gene3D" id="3.30.160.60">
    <property type="entry name" value="Classic Zinc Finger"/>
    <property type="match status" value="5"/>
</dbReference>
<dbReference type="GO" id="GO:0005634">
    <property type="term" value="C:nucleus"/>
    <property type="evidence" value="ECO:0007669"/>
    <property type="project" value="UniProtKB-SubCell"/>
</dbReference>
<dbReference type="GO" id="GO:0000981">
    <property type="term" value="F:DNA-binding transcription factor activity, RNA polymerase II-specific"/>
    <property type="evidence" value="ECO:0007669"/>
    <property type="project" value="TreeGrafter"/>
</dbReference>
<evidence type="ECO:0000256" key="5">
    <source>
        <dbReference type="ARBA" id="ARBA00022737"/>
    </source>
</evidence>
<feature type="domain" description="C2H2-type" evidence="14">
    <location>
        <begin position="416"/>
        <end position="443"/>
    </location>
</feature>
<comment type="subcellular location">
    <subcellularLocation>
        <location evidence="2">Nucleus</location>
    </subcellularLocation>
</comment>
<keyword evidence="11" id="KW-0539">Nucleus</keyword>
<dbReference type="PANTHER" id="PTHR14196:SF12">
    <property type="entry name" value="ZINC FINGER PROTEIN 208-LIKE"/>
    <property type="match status" value="1"/>
</dbReference>
<dbReference type="GO" id="GO:0000977">
    <property type="term" value="F:RNA polymerase II transcription regulatory region sequence-specific DNA binding"/>
    <property type="evidence" value="ECO:0007669"/>
    <property type="project" value="TreeGrafter"/>
</dbReference>
<feature type="domain" description="C2H2-type" evidence="14">
    <location>
        <begin position="528"/>
        <end position="550"/>
    </location>
</feature>
<dbReference type="FunFam" id="3.30.160.60:FF:001498">
    <property type="entry name" value="Zinc finger protein 404"/>
    <property type="match status" value="1"/>
</dbReference>
<evidence type="ECO:0000256" key="10">
    <source>
        <dbReference type="ARBA" id="ARBA00023163"/>
    </source>
</evidence>
<name>A0A9D3MKJ9_ANGAN</name>
<evidence type="ECO:0000256" key="2">
    <source>
        <dbReference type="ARBA" id="ARBA00004123"/>
    </source>
</evidence>
<dbReference type="InterPro" id="IPR036236">
    <property type="entry name" value="Znf_C2H2_sf"/>
</dbReference>
<keyword evidence="4" id="KW-0479">Metal-binding</keyword>
<proteinExistence type="inferred from homology"/>
<keyword evidence="6 12" id="KW-0863">Zinc-finger</keyword>
<organism evidence="15 16">
    <name type="scientific">Anguilla anguilla</name>
    <name type="common">European freshwater eel</name>
    <name type="synonym">Muraena anguilla</name>
    <dbReference type="NCBI Taxonomy" id="7936"/>
    <lineage>
        <taxon>Eukaryota</taxon>
        <taxon>Metazoa</taxon>
        <taxon>Chordata</taxon>
        <taxon>Craniata</taxon>
        <taxon>Vertebrata</taxon>
        <taxon>Euteleostomi</taxon>
        <taxon>Actinopterygii</taxon>
        <taxon>Neopterygii</taxon>
        <taxon>Teleostei</taxon>
        <taxon>Anguilliformes</taxon>
        <taxon>Anguillidae</taxon>
        <taxon>Anguilla</taxon>
    </lineage>
</organism>
<comment type="function">
    <text evidence="1">May be involved in transcriptional regulation.</text>
</comment>
<dbReference type="FunFam" id="3.30.160.60:FF:000912">
    <property type="entry name" value="Zinc finger protein 660"/>
    <property type="match status" value="1"/>
</dbReference>
<dbReference type="InterPro" id="IPR013087">
    <property type="entry name" value="Znf_C2H2_type"/>
</dbReference>
<evidence type="ECO:0000256" key="6">
    <source>
        <dbReference type="ARBA" id="ARBA00022771"/>
    </source>
</evidence>
<dbReference type="SUPFAM" id="SSF57667">
    <property type="entry name" value="beta-beta-alpha zinc fingers"/>
    <property type="match status" value="3"/>
</dbReference>
<evidence type="ECO:0000256" key="11">
    <source>
        <dbReference type="ARBA" id="ARBA00023242"/>
    </source>
</evidence>
<keyword evidence="7" id="KW-0862">Zinc</keyword>
<dbReference type="InterPro" id="IPR050717">
    <property type="entry name" value="C2H2-ZF_Transcription_Reg"/>
</dbReference>
<dbReference type="Proteomes" id="UP001044222">
    <property type="component" value="Unassembled WGS sequence"/>
</dbReference>
<keyword evidence="9" id="KW-0238">DNA-binding</keyword>
<dbReference type="PROSITE" id="PS00028">
    <property type="entry name" value="ZINC_FINGER_C2H2_1"/>
    <property type="match status" value="5"/>
</dbReference>